<dbReference type="SUPFAM" id="SSF46689">
    <property type="entry name" value="Homeodomain-like"/>
    <property type="match status" value="1"/>
</dbReference>
<evidence type="ECO:0000313" key="4">
    <source>
        <dbReference type="EMBL" id="TXK11514.1"/>
    </source>
</evidence>
<name>A0A5C8I1R4_9MICO</name>
<feature type="domain" description="HTH tetR-type" evidence="3">
    <location>
        <begin position="11"/>
        <end position="71"/>
    </location>
</feature>
<dbReference type="InterPro" id="IPR009057">
    <property type="entry name" value="Homeodomain-like_sf"/>
</dbReference>
<proteinExistence type="predicted"/>
<dbReference type="InterPro" id="IPR001647">
    <property type="entry name" value="HTH_TetR"/>
</dbReference>
<dbReference type="PROSITE" id="PS50977">
    <property type="entry name" value="HTH_TETR_2"/>
    <property type="match status" value="1"/>
</dbReference>
<evidence type="ECO:0000256" key="2">
    <source>
        <dbReference type="PROSITE-ProRule" id="PRU00335"/>
    </source>
</evidence>
<evidence type="ECO:0000256" key="1">
    <source>
        <dbReference type="ARBA" id="ARBA00023125"/>
    </source>
</evidence>
<protein>
    <submittedName>
        <fullName evidence="4">TetR family transcriptional regulator</fullName>
    </submittedName>
</protein>
<organism evidence="4 5">
    <name type="scientific">Microbacterium saccharophilum</name>
    <dbReference type="NCBI Taxonomy" id="1213358"/>
    <lineage>
        <taxon>Bacteria</taxon>
        <taxon>Bacillati</taxon>
        <taxon>Actinomycetota</taxon>
        <taxon>Actinomycetes</taxon>
        <taxon>Micrococcales</taxon>
        <taxon>Microbacteriaceae</taxon>
        <taxon>Microbacterium</taxon>
    </lineage>
</organism>
<dbReference type="OrthoDB" id="8688418at2"/>
<feature type="DNA-binding region" description="H-T-H motif" evidence="2">
    <location>
        <begin position="34"/>
        <end position="53"/>
    </location>
</feature>
<evidence type="ECO:0000259" key="3">
    <source>
        <dbReference type="PROSITE" id="PS50977"/>
    </source>
</evidence>
<accession>A0A5C8I1R4</accession>
<evidence type="ECO:0000313" key="5">
    <source>
        <dbReference type="Proteomes" id="UP000321949"/>
    </source>
</evidence>
<keyword evidence="5" id="KW-1185">Reference proteome</keyword>
<dbReference type="GO" id="GO:0003677">
    <property type="term" value="F:DNA binding"/>
    <property type="evidence" value="ECO:0007669"/>
    <property type="project" value="UniProtKB-UniRule"/>
</dbReference>
<gene>
    <name evidence="4" type="ORF">FVP74_09300</name>
</gene>
<dbReference type="AlphaFoldDB" id="A0A5C8I1R4"/>
<dbReference type="RefSeq" id="WP_147051319.1">
    <property type="nucleotide sequence ID" value="NZ_BKAH01000017.1"/>
</dbReference>
<dbReference type="Pfam" id="PF00440">
    <property type="entry name" value="TetR_N"/>
    <property type="match status" value="1"/>
</dbReference>
<dbReference type="EMBL" id="VRSX01000003">
    <property type="protein sequence ID" value="TXK11514.1"/>
    <property type="molecule type" value="Genomic_DNA"/>
</dbReference>
<dbReference type="Gene3D" id="1.10.357.10">
    <property type="entry name" value="Tetracycline Repressor, domain 2"/>
    <property type="match status" value="1"/>
</dbReference>
<keyword evidence="1 2" id="KW-0238">DNA-binding</keyword>
<reference evidence="4 5" key="1">
    <citation type="submission" date="2019-08" db="EMBL/GenBank/DDBJ databases">
        <authorList>
            <person name="Dong K."/>
        </authorList>
    </citation>
    <scope>NUCLEOTIDE SEQUENCE [LARGE SCALE GENOMIC DNA]</scope>
    <source>
        <strain evidence="4 5">K-1</strain>
    </source>
</reference>
<sequence length="205" mass="22628">MVEGLRERKRRAARRAMEQAAVDIAYDEGVGAVTVDRVCAAALVSRSTFFNYFSSLEQAIFGAALEYDPQLTDDILGRHCDDLVVAASRIVMESVRGAVDDDLTRRRFALFAREPGTTSAVSWASHESRERLIAVIAAWLDAHPEHARLADPDHTAEARLTVAFAIALGDEVQRDAREVDGEVRIDLETFRTARRRMAAISAAAE</sequence>
<dbReference type="Proteomes" id="UP000321949">
    <property type="component" value="Unassembled WGS sequence"/>
</dbReference>
<comment type="caution">
    <text evidence="4">The sequence shown here is derived from an EMBL/GenBank/DDBJ whole genome shotgun (WGS) entry which is preliminary data.</text>
</comment>